<dbReference type="InterPro" id="IPR017479">
    <property type="entry name" value="Tyr_kinase_chain_length_EpsG"/>
</dbReference>
<proteinExistence type="predicted"/>
<keyword evidence="3" id="KW-0808">Transferase</keyword>
<dbReference type="InterPro" id="IPR005702">
    <property type="entry name" value="Wzc-like_C"/>
</dbReference>
<dbReference type="SUPFAM" id="SSF52540">
    <property type="entry name" value="P-loop containing nucleoside triphosphate hydrolases"/>
    <property type="match status" value="1"/>
</dbReference>
<gene>
    <name evidence="3" type="primary">ywqD_3</name>
    <name evidence="3" type="ORF">GALL_231980</name>
</gene>
<dbReference type="CDD" id="cd05387">
    <property type="entry name" value="BY-kinase"/>
    <property type="match status" value="1"/>
</dbReference>
<evidence type="ECO:0000313" key="3">
    <source>
        <dbReference type="EMBL" id="OIQ94843.1"/>
    </source>
</evidence>
<dbReference type="PANTHER" id="PTHR32309">
    <property type="entry name" value="TYROSINE-PROTEIN KINASE"/>
    <property type="match status" value="1"/>
</dbReference>
<dbReference type="GO" id="GO:0004715">
    <property type="term" value="F:non-membrane spanning protein tyrosine kinase activity"/>
    <property type="evidence" value="ECO:0007669"/>
    <property type="project" value="UniProtKB-EC"/>
</dbReference>
<dbReference type="EC" id="2.7.10.2" evidence="3"/>
<dbReference type="InterPro" id="IPR027417">
    <property type="entry name" value="P-loop_NTPase"/>
</dbReference>
<sequence length="321" mass="34216">MMDAPTDHEPILVGRVARRQTANSQKNPMSVLPAETRSSATVPMALGKDLKLGQLLLDSGKLSAADAERVLRLQKAKNLRFGDAAVRLGLVSEQDILLALSQQFDYPYLAPGANGFSDELVAAYQPFTPQVEQLRALRSQLMLRWFGTGQRSLALVGTGPTGSMSNLAANLAIVFSQLGERTLLIDANLRRPMLHELFNLPVRHGLSDVLIGRAGSEAAVRIEPLLGLTVLSAGTQPPNPAELLARPAFAELLALNAEVFDVILVNTAPTHLAEILPVCAATQGALLMVDQHLSAAADVRAAANAIQHAGLSLVGSVLNRR</sequence>
<evidence type="ECO:0000256" key="1">
    <source>
        <dbReference type="ARBA" id="ARBA00022741"/>
    </source>
</evidence>
<evidence type="ECO:0000256" key="2">
    <source>
        <dbReference type="ARBA" id="ARBA00022840"/>
    </source>
</evidence>
<dbReference type="InterPro" id="IPR050445">
    <property type="entry name" value="Bact_polysacc_biosynth/exp"/>
</dbReference>
<dbReference type="InterPro" id="IPR037257">
    <property type="entry name" value="T2SS_E_N_sf"/>
</dbReference>
<dbReference type="EMBL" id="MLJW01000178">
    <property type="protein sequence ID" value="OIQ94843.1"/>
    <property type="molecule type" value="Genomic_DNA"/>
</dbReference>
<protein>
    <submittedName>
        <fullName evidence="3">Tyrosine-protein kinase YwqD</fullName>
        <ecNumber evidence="3">2.7.10.2</ecNumber>
    </submittedName>
</protein>
<organism evidence="3">
    <name type="scientific">mine drainage metagenome</name>
    <dbReference type="NCBI Taxonomy" id="410659"/>
    <lineage>
        <taxon>unclassified sequences</taxon>
        <taxon>metagenomes</taxon>
        <taxon>ecological metagenomes</taxon>
    </lineage>
</organism>
<keyword evidence="1" id="KW-0547">Nucleotide-binding</keyword>
<keyword evidence="3" id="KW-0418">Kinase</keyword>
<dbReference type="SUPFAM" id="SSF160246">
    <property type="entry name" value="EspE N-terminal domain-like"/>
    <property type="match status" value="1"/>
</dbReference>
<name>A0A1J5RZ99_9ZZZZ</name>
<dbReference type="AlphaFoldDB" id="A0A1J5RZ99"/>
<comment type="caution">
    <text evidence="3">The sequence shown here is derived from an EMBL/GenBank/DDBJ whole genome shotgun (WGS) entry which is preliminary data.</text>
</comment>
<dbReference type="Gene3D" id="3.40.50.300">
    <property type="entry name" value="P-loop containing nucleotide triphosphate hydrolases"/>
    <property type="match status" value="1"/>
</dbReference>
<keyword evidence="2" id="KW-0067">ATP-binding</keyword>
<accession>A0A1J5RZ99</accession>
<dbReference type="PANTHER" id="PTHR32309:SF13">
    <property type="entry name" value="FERRIC ENTEROBACTIN TRANSPORT PROTEIN FEPE"/>
    <property type="match status" value="1"/>
</dbReference>
<dbReference type="Gene3D" id="1.10.40.70">
    <property type="match status" value="1"/>
</dbReference>
<dbReference type="GO" id="GO:0005886">
    <property type="term" value="C:plasma membrane"/>
    <property type="evidence" value="ECO:0007669"/>
    <property type="project" value="TreeGrafter"/>
</dbReference>
<dbReference type="NCBIfam" id="TIGR03029">
    <property type="entry name" value="EpsG"/>
    <property type="match status" value="1"/>
</dbReference>
<reference evidence="3" key="1">
    <citation type="submission" date="2016-10" db="EMBL/GenBank/DDBJ databases">
        <title>Sequence of Gallionella enrichment culture.</title>
        <authorList>
            <person name="Poehlein A."/>
            <person name="Muehling M."/>
            <person name="Daniel R."/>
        </authorList>
    </citation>
    <scope>NUCLEOTIDE SEQUENCE</scope>
</reference>